<keyword evidence="2" id="KW-1185">Reference proteome</keyword>
<protein>
    <submittedName>
        <fullName evidence="1">Uncharacterized protein</fullName>
    </submittedName>
</protein>
<proteinExistence type="predicted"/>
<comment type="caution">
    <text evidence="1">The sequence shown here is derived from an EMBL/GenBank/DDBJ whole genome shotgun (WGS) entry which is preliminary data.</text>
</comment>
<gene>
    <name evidence="1" type="ORF">NQ176_g6533</name>
</gene>
<reference evidence="1" key="1">
    <citation type="submission" date="2022-08" db="EMBL/GenBank/DDBJ databases">
        <title>Genome Sequence of Lecanicillium fungicola.</title>
        <authorList>
            <person name="Buettner E."/>
        </authorList>
    </citation>
    <scope>NUCLEOTIDE SEQUENCE</scope>
    <source>
        <strain evidence="1">Babe33</strain>
    </source>
</reference>
<sequence length="450" mass="49177">MIEDTALAEALKLVQDASKQQGYYNAHRVDNPKRNEALAKDSTAAQASHRKRASNAGPRAPVLTPTLRKAAAIVAEHQARQNVNKTKPEYPQPQYLKRHNDSHLKARDSAPYWLQDIKHTGLAPMGANSSWLVFRDVTDPIFDGGAKGDGVHDDTEAINAAIAYGGNCGEGCLSSSVKGTLIYFPAGTYLISTPINAIYYSQLVGNADEPVVIVTSKDFIGLGAIQSDVYIPNQNGDEWYIEQSKFYRQVRNLNVEIMQTTTQNVAAFHWQVAQATSMINVNIYASTDPATTQIGPFTENGSGGFMSDVFIYGGKYGIYGGNQQYTVEYFDISSQTDSCIALTWDWGWTWHNLYLSSAPNGISLLNPETDGAQKTPTGLVLKTNALKKDIMDSTIIQLDNIWTMDIGTMISTTDGSAVQLPPGDYIGHVVLGNVEIGGQAFGQYRQENTI</sequence>
<dbReference type="Proteomes" id="UP001143910">
    <property type="component" value="Unassembled WGS sequence"/>
</dbReference>
<organism evidence="1 2">
    <name type="scientific">Zarea fungicola</name>
    <dbReference type="NCBI Taxonomy" id="93591"/>
    <lineage>
        <taxon>Eukaryota</taxon>
        <taxon>Fungi</taxon>
        <taxon>Dikarya</taxon>
        <taxon>Ascomycota</taxon>
        <taxon>Pezizomycotina</taxon>
        <taxon>Sordariomycetes</taxon>
        <taxon>Hypocreomycetidae</taxon>
        <taxon>Hypocreales</taxon>
        <taxon>Cordycipitaceae</taxon>
        <taxon>Zarea</taxon>
    </lineage>
</organism>
<name>A0ACC1N4K0_9HYPO</name>
<dbReference type="EMBL" id="JANJQO010000954">
    <property type="protein sequence ID" value="KAJ2973566.1"/>
    <property type="molecule type" value="Genomic_DNA"/>
</dbReference>
<evidence type="ECO:0000313" key="2">
    <source>
        <dbReference type="Proteomes" id="UP001143910"/>
    </source>
</evidence>
<accession>A0ACC1N4K0</accession>
<evidence type="ECO:0000313" key="1">
    <source>
        <dbReference type="EMBL" id="KAJ2973566.1"/>
    </source>
</evidence>